<keyword evidence="1" id="KW-1133">Transmembrane helix</keyword>
<dbReference type="EMBL" id="CP003025">
    <property type="protein sequence ID" value="AGS05294.1"/>
    <property type="molecule type" value="Genomic_DNA"/>
</dbReference>
<keyword evidence="1" id="KW-0472">Membrane</keyword>
<feature type="transmembrane region" description="Helical" evidence="1">
    <location>
        <begin position="382"/>
        <end position="402"/>
    </location>
</feature>
<keyword evidence="1" id="KW-0812">Transmembrane</keyword>
<dbReference type="Proteomes" id="UP000015268">
    <property type="component" value="Chromosome"/>
</dbReference>
<evidence type="ECO:0000256" key="1">
    <source>
        <dbReference type="SAM" id="Phobius"/>
    </source>
</evidence>
<feature type="transmembrane region" description="Helical" evidence="1">
    <location>
        <begin position="6"/>
        <end position="22"/>
    </location>
</feature>
<feature type="transmembrane region" description="Helical" evidence="1">
    <location>
        <begin position="234"/>
        <end position="249"/>
    </location>
</feature>
<feature type="transmembrane region" description="Helical" evidence="1">
    <location>
        <begin position="152"/>
        <end position="169"/>
    </location>
</feature>
<feature type="transmembrane region" description="Helical" evidence="1">
    <location>
        <begin position="181"/>
        <end position="198"/>
    </location>
</feature>
<feature type="transmembrane region" description="Helical" evidence="1">
    <location>
        <begin position="204"/>
        <end position="222"/>
    </location>
</feature>
<feature type="transmembrane region" description="Helical" evidence="1">
    <location>
        <begin position="414"/>
        <end position="434"/>
    </location>
</feature>
<organism evidence="2 3">
    <name type="scientific">Streptococcus lutetiensis 033</name>
    <dbReference type="NCBI Taxonomy" id="1076934"/>
    <lineage>
        <taxon>Bacteria</taxon>
        <taxon>Bacillati</taxon>
        <taxon>Bacillota</taxon>
        <taxon>Bacilli</taxon>
        <taxon>Lactobacillales</taxon>
        <taxon>Streptococcaceae</taxon>
        <taxon>Streptococcus</taxon>
    </lineage>
</organism>
<feature type="transmembrane region" description="Helical" evidence="1">
    <location>
        <begin position="349"/>
        <end position="370"/>
    </location>
</feature>
<evidence type="ECO:0000313" key="2">
    <source>
        <dbReference type="EMBL" id="AGS05294.1"/>
    </source>
</evidence>
<feature type="transmembrane region" description="Helical" evidence="1">
    <location>
        <begin position="59"/>
        <end position="78"/>
    </location>
</feature>
<dbReference type="RefSeq" id="WP_020916582.1">
    <property type="nucleotide sequence ID" value="NC_021900.1"/>
</dbReference>
<name>A0AB33ALA3_9STRE</name>
<reference evidence="2 3" key="1">
    <citation type="journal article" date="2013" name="BMC Microbiol.">
        <title>Dynamics of fecal microbial communities in children with diarrhea of unknown etiology and genomic analysis of associated Streptococcus lutetiensis.</title>
        <authorList>
            <person name="Jin D."/>
            <person name="Chen C."/>
            <person name="Li L."/>
            <person name="Lu S."/>
            <person name="Li Z."/>
            <person name="Zhou Z."/>
            <person name="Jing H."/>
            <person name="Xu Y."/>
            <person name="Du P."/>
            <person name="Wang H."/>
            <person name="Xiong Y."/>
            <person name="Zheng H."/>
            <person name="Bai X."/>
            <person name="Sun H."/>
            <person name="Wang L."/>
            <person name="Ye C."/>
            <person name="Gottschalk M."/>
            <person name="Xu J."/>
        </authorList>
    </citation>
    <scope>NUCLEOTIDE SEQUENCE [LARGE SCALE GENOMIC DNA]</scope>
    <source>
        <strain evidence="2 3">033</strain>
    </source>
</reference>
<dbReference type="KEGG" id="slu:KE3_0788"/>
<proteinExistence type="predicted"/>
<protein>
    <submittedName>
        <fullName evidence="2">Polysaccharide polymerase</fullName>
    </submittedName>
</protein>
<dbReference type="NCBIfam" id="TIGR04370">
    <property type="entry name" value="glyco_rpt_poly"/>
    <property type="match status" value="1"/>
</dbReference>
<dbReference type="AlphaFoldDB" id="A0AB33ALA3"/>
<feature type="transmembrane region" description="Helical" evidence="1">
    <location>
        <begin position="29"/>
        <end position="47"/>
    </location>
</feature>
<feature type="transmembrane region" description="Helical" evidence="1">
    <location>
        <begin position="105"/>
        <end position="125"/>
    </location>
</feature>
<accession>A0AB33ALA3</accession>
<gene>
    <name evidence="2" type="ORF">KE3_0788</name>
</gene>
<evidence type="ECO:0000313" key="3">
    <source>
        <dbReference type="Proteomes" id="UP000015268"/>
    </source>
</evidence>
<keyword evidence="3" id="KW-1185">Reference proteome</keyword>
<sequence>MIFYVTFFTIFVLFGYNFFINNKELTSPAVLFSFSFVVLMIFAFINYSDLGLYSLNWRTSFVIIIGILSFMLGTLPFVKMTNRISFFFNEEKGVRINQKVSVNKLLIFLLFGFFILILNTKYLGISTENYSSILGDIRDSTVNSGSGVLPKYLVFSNMIMLMGGIFFSIELPRFFIEKDYIKVFLSLVIFLLSILISFSGGSRGSSLILIISLIFNSILESYKNNKLRKIKISSIIKVFLIIIVLLYLFKESAVILGQTQVADFSFSRYILLYVGAQLKNLDMALTYQNIINSSNVFGQETFRSFVKFFSNLIGSGLYGDYKLFLPFNYYNGISLGNVYTTFYPFLRDFGYFGVIICSMLMGVISEYLYYLAKKFNSWNDGVSIWNILLSWSSFCLLFSFFSNKFYENIFSLDILNYIVASIVVLIFFFGFPLTRTGKLRRLFF</sequence>